<evidence type="ECO:0000313" key="1">
    <source>
        <dbReference type="EMBL" id="TCV89534.1"/>
    </source>
</evidence>
<sequence length="176" mass="19804">MKMGSRQRWVILTMLMGLTLTAVVWVGQDEDQPVAVQQKKNQVATKAHVVRVAAVKKDERSSNILNMEKLQRTPMAESDNELFAAKSWYVPPPPPPTKPISPPPPTAPPVPFVYMGKLIEDGQQVVFLSKQERNYVVKRGDTLDNTYRVDDINGRVMNLTYLPMNIKQTLMIGGET</sequence>
<dbReference type="EMBL" id="SMCO01000002">
    <property type="protein sequence ID" value="TCV89534.1"/>
    <property type="molecule type" value="Genomic_DNA"/>
</dbReference>
<name>A0A4R3YF55_9PROT</name>
<organism evidence="1 2">
    <name type="scientific">Sulfurirhabdus autotrophica</name>
    <dbReference type="NCBI Taxonomy" id="1706046"/>
    <lineage>
        <taxon>Bacteria</taxon>
        <taxon>Pseudomonadati</taxon>
        <taxon>Pseudomonadota</taxon>
        <taxon>Betaproteobacteria</taxon>
        <taxon>Nitrosomonadales</taxon>
        <taxon>Sulfuricellaceae</taxon>
        <taxon>Sulfurirhabdus</taxon>
    </lineage>
</organism>
<dbReference type="RefSeq" id="WP_124948297.1">
    <property type="nucleotide sequence ID" value="NZ_BHVT01000081.1"/>
</dbReference>
<reference evidence="1 2" key="1">
    <citation type="submission" date="2019-03" db="EMBL/GenBank/DDBJ databases">
        <title>Genomic Encyclopedia of Type Strains, Phase IV (KMG-IV): sequencing the most valuable type-strain genomes for metagenomic binning, comparative biology and taxonomic classification.</title>
        <authorList>
            <person name="Goeker M."/>
        </authorList>
    </citation>
    <scope>NUCLEOTIDE SEQUENCE [LARGE SCALE GENOMIC DNA]</scope>
    <source>
        <strain evidence="1 2">DSM 100309</strain>
    </source>
</reference>
<comment type="caution">
    <text evidence="1">The sequence shown here is derived from an EMBL/GenBank/DDBJ whole genome shotgun (WGS) entry which is preliminary data.</text>
</comment>
<protein>
    <recommendedName>
        <fullName evidence="3">Prolin-rich transmembrane protein</fullName>
    </recommendedName>
</protein>
<accession>A0A4R3YF55</accession>
<gene>
    <name evidence="1" type="ORF">EDC63_10252</name>
</gene>
<evidence type="ECO:0000313" key="2">
    <source>
        <dbReference type="Proteomes" id="UP000295367"/>
    </source>
</evidence>
<dbReference type="Proteomes" id="UP000295367">
    <property type="component" value="Unassembled WGS sequence"/>
</dbReference>
<dbReference type="AlphaFoldDB" id="A0A4R3YF55"/>
<keyword evidence="2" id="KW-1185">Reference proteome</keyword>
<evidence type="ECO:0008006" key="3">
    <source>
        <dbReference type="Google" id="ProtNLM"/>
    </source>
</evidence>
<dbReference type="OrthoDB" id="8563043at2"/>
<proteinExistence type="predicted"/>